<sequence>MFEPAPAPVPGPLCAECGAWAGDGTKMALSNESPYPSPDPYKPAFVPAYLPPKKNVDAIAEACVRICIPLATETLSLRLILYSILCATVNIYIRYRYPTTPPPFLLHISIGSRRTTAAE</sequence>
<evidence type="ECO:0000313" key="2">
    <source>
        <dbReference type="Proteomes" id="UP000183567"/>
    </source>
</evidence>
<gene>
    <name evidence="1" type="ORF">AZE42_04736</name>
</gene>
<protein>
    <submittedName>
        <fullName evidence="1">Uncharacterized protein</fullName>
    </submittedName>
</protein>
<reference evidence="1 2" key="1">
    <citation type="submission" date="2016-03" db="EMBL/GenBank/DDBJ databases">
        <title>Comparative genomics of the ectomycorrhizal sister species Rhizopogon vinicolor and Rhizopogon vesiculosus (Basidiomycota: Boletales) reveals a divergence of the mating type B locus.</title>
        <authorList>
            <person name="Mujic A.B."/>
            <person name="Kuo A."/>
            <person name="Tritt A."/>
            <person name="Lipzen A."/>
            <person name="Chen C."/>
            <person name="Johnson J."/>
            <person name="Sharma A."/>
            <person name="Barry K."/>
            <person name="Grigoriev I.V."/>
            <person name="Spatafora J.W."/>
        </authorList>
    </citation>
    <scope>NUCLEOTIDE SEQUENCE [LARGE SCALE GENOMIC DNA]</scope>
    <source>
        <strain evidence="1 2">AM-OR11-056</strain>
    </source>
</reference>
<dbReference type="EMBL" id="LVVM01004839">
    <property type="protein sequence ID" value="OJA11984.1"/>
    <property type="molecule type" value="Genomic_DNA"/>
</dbReference>
<proteinExistence type="predicted"/>
<name>A0A1J8QF66_9AGAM</name>
<evidence type="ECO:0000313" key="1">
    <source>
        <dbReference type="EMBL" id="OJA11984.1"/>
    </source>
</evidence>
<dbReference type="Proteomes" id="UP000183567">
    <property type="component" value="Unassembled WGS sequence"/>
</dbReference>
<dbReference type="AlphaFoldDB" id="A0A1J8QF66"/>
<dbReference type="OrthoDB" id="10529193at2759"/>
<keyword evidence="2" id="KW-1185">Reference proteome</keyword>
<accession>A0A1J8QF66</accession>
<comment type="caution">
    <text evidence="1">The sequence shown here is derived from an EMBL/GenBank/DDBJ whole genome shotgun (WGS) entry which is preliminary data.</text>
</comment>
<organism evidence="1 2">
    <name type="scientific">Rhizopogon vesiculosus</name>
    <dbReference type="NCBI Taxonomy" id="180088"/>
    <lineage>
        <taxon>Eukaryota</taxon>
        <taxon>Fungi</taxon>
        <taxon>Dikarya</taxon>
        <taxon>Basidiomycota</taxon>
        <taxon>Agaricomycotina</taxon>
        <taxon>Agaricomycetes</taxon>
        <taxon>Agaricomycetidae</taxon>
        <taxon>Boletales</taxon>
        <taxon>Suillineae</taxon>
        <taxon>Rhizopogonaceae</taxon>
        <taxon>Rhizopogon</taxon>
    </lineage>
</organism>